<accession>A0A0A9GRB6</accession>
<reference evidence="1" key="2">
    <citation type="journal article" date="2015" name="Data Brief">
        <title>Shoot transcriptome of the giant reed, Arundo donax.</title>
        <authorList>
            <person name="Barrero R.A."/>
            <person name="Guerrero F.D."/>
            <person name="Moolhuijzen P."/>
            <person name="Goolsby J.A."/>
            <person name="Tidwell J."/>
            <person name="Bellgard S.E."/>
            <person name="Bellgard M.I."/>
        </authorList>
    </citation>
    <scope>NUCLEOTIDE SEQUENCE</scope>
    <source>
        <tissue evidence="1">Shoot tissue taken approximately 20 cm above the soil surface</tissue>
    </source>
</reference>
<protein>
    <submittedName>
        <fullName evidence="1">Uncharacterized protein</fullName>
    </submittedName>
</protein>
<dbReference type="EMBL" id="GBRH01171932">
    <property type="protein sequence ID" value="JAE25964.1"/>
    <property type="molecule type" value="Transcribed_RNA"/>
</dbReference>
<organism evidence="1">
    <name type="scientific">Arundo donax</name>
    <name type="common">Giant reed</name>
    <name type="synonym">Donax arundinaceus</name>
    <dbReference type="NCBI Taxonomy" id="35708"/>
    <lineage>
        <taxon>Eukaryota</taxon>
        <taxon>Viridiplantae</taxon>
        <taxon>Streptophyta</taxon>
        <taxon>Embryophyta</taxon>
        <taxon>Tracheophyta</taxon>
        <taxon>Spermatophyta</taxon>
        <taxon>Magnoliopsida</taxon>
        <taxon>Liliopsida</taxon>
        <taxon>Poales</taxon>
        <taxon>Poaceae</taxon>
        <taxon>PACMAD clade</taxon>
        <taxon>Arundinoideae</taxon>
        <taxon>Arundineae</taxon>
        <taxon>Arundo</taxon>
    </lineage>
</organism>
<dbReference type="AlphaFoldDB" id="A0A0A9GRB6"/>
<evidence type="ECO:0000313" key="1">
    <source>
        <dbReference type="EMBL" id="JAE25964.1"/>
    </source>
</evidence>
<name>A0A0A9GRB6_ARUDO</name>
<reference evidence="1" key="1">
    <citation type="submission" date="2014-09" db="EMBL/GenBank/DDBJ databases">
        <authorList>
            <person name="Magalhaes I.L.F."/>
            <person name="Oliveira U."/>
            <person name="Santos F.R."/>
            <person name="Vidigal T.H.D.A."/>
            <person name="Brescovit A.D."/>
            <person name="Santos A.J."/>
        </authorList>
    </citation>
    <scope>NUCLEOTIDE SEQUENCE</scope>
    <source>
        <tissue evidence="1">Shoot tissue taken approximately 20 cm above the soil surface</tissue>
    </source>
</reference>
<sequence length="79" mass="8994">MSRTLRLSKFRSQGGIMPESKQFARTSTCMFLNPLMPFSGIVSPPRKFLVRTKLVRLGRCCKTCNADDRLAKPFPVSER</sequence>
<proteinExistence type="predicted"/>